<gene>
    <name evidence="1" type="ORF">SAMN05192556_103269</name>
</gene>
<sequence>MLTRKQMVLVKVESTYGQDSTPDGSDRIYVAEMEVTPYEGDRQALNRLREQLGAQPERNVAPYVTANITVGLAGSGTVGTPPAFDALLRACGMSVTESTSDVLYQPVQGQWESCTIYYRQDGQVQKITGAMGTPDFDVTSGQDPTIQFQMTGLYNKPEVSSPVTISELTQADEIPVNAENTSIQVHGHAACTESLSLSLGNTVNHRNLINCEKVRITDRESTGSLNIEAPAITTKDYFTAVESHSGHTTGPVTLTHGKTPGNIVELAGTAVQLSNITYQDSDGVVHYQLDTRWLPGAGGAPELTLKFT</sequence>
<dbReference type="EMBL" id="FRAL01000003">
    <property type="protein sequence ID" value="SHK53929.1"/>
    <property type="molecule type" value="Genomic_DNA"/>
</dbReference>
<dbReference type="Proteomes" id="UP000184248">
    <property type="component" value="Unassembled WGS sequence"/>
</dbReference>
<evidence type="ECO:0000313" key="2">
    <source>
        <dbReference type="Proteomes" id="UP000184248"/>
    </source>
</evidence>
<organism evidence="1 2">
    <name type="scientific">Halomonas caseinilytica</name>
    <dbReference type="NCBI Taxonomy" id="438744"/>
    <lineage>
        <taxon>Bacteria</taxon>
        <taxon>Pseudomonadati</taxon>
        <taxon>Pseudomonadota</taxon>
        <taxon>Gammaproteobacteria</taxon>
        <taxon>Oceanospirillales</taxon>
        <taxon>Halomonadaceae</taxon>
        <taxon>Halomonas</taxon>
    </lineage>
</organism>
<keyword evidence="2" id="KW-1185">Reference proteome</keyword>
<dbReference type="OrthoDB" id="6147138at2"/>
<dbReference type="RefSeq" id="WP_064699328.1">
    <property type="nucleotide sequence ID" value="NZ_BDEO01000006.1"/>
</dbReference>
<dbReference type="AlphaFoldDB" id="A0A1M6TAN7"/>
<evidence type="ECO:0000313" key="1">
    <source>
        <dbReference type="EMBL" id="SHK53929.1"/>
    </source>
</evidence>
<accession>A0A1M6TAN7</accession>
<name>A0A1M6TAN7_9GAMM</name>
<proteinExistence type="predicted"/>
<dbReference type="InterPro" id="IPR044000">
    <property type="entry name" value="Phage_tube_2"/>
</dbReference>
<protein>
    <submittedName>
        <fullName evidence="1">Uncharacterized protein</fullName>
    </submittedName>
</protein>
<reference evidence="2" key="1">
    <citation type="submission" date="2016-11" db="EMBL/GenBank/DDBJ databases">
        <authorList>
            <person name="Varghese N."/>
            <person name="Submissions S."/>
        </authorList>
    </citation>
    <scope>NUCLEOTIDE SEQUENCE [LARGE SCALE GENOMIC DNA]</scope>
    <source>
        <strain evidence="2">ALO Sharm</strain>
    </source>
</reference>
<dbReference type="Pfam" id="PF18906">
    <property type="entry name" value="Phage_tube_2"/>
    <property type="match status" value="1"/>
</dbReference>